<feature type="transmembrane region" description="Helical" evidence="1">
    <location>
        <begin position="6"/>
        <end position="24"/>
    </location>
</feature>
<dbReference type="Proteomes" id="UP000280791">
    <property type="component" value="Unassembled WGS sequence"/>
</dbReference>
<proteinExistence type="predicted"/>
<dbReference type="AlphaFoldDB" id="A0A497YLS7"/>
<keyword evidence="3" id="KW-1185">Reference proteome</keyword>
<keyword evidence="1" id="KW-0472">Membrane</keyword>
<protein>
    <submittedName>
        <fullName evidence="2">Uncharacterized protein</fullName>
    </submittedName>
</protein>
<reference evidence="2 3" key="1">
    <citation type="submission" date="2018-10" db="EMBL/GenBank/DDBJ databases">
        <title>Genomic Encyclopedia of Type Strains, Phase IV (KMG-IV): sequencing the most valuable type-strain genomes for metagenomic binning, comparative biology and taxonomic classification.</title>
        <authorList>
            <person name="Goeker M."/>
        </authorList>
    </citation>
    <scope>NUCLEOTIDE SEQUENCE [LARGE SCALE GENOMIC DNA]</scope>
    <source>
        <strain evidence="2 3">DSM 20549</strain>
    </source>
</reference>
<evidence type="ECO:0000313" key="2">
    <source>
        <dbReference type="EMBL" id="RLJ90720.1"/>
    </source>
</evidence>
<evidence type="ECO:0000256" key="1">
    <source>
        <dbReference type="SAM" id="Phobius"/>
    </source>
</evidence>
<gene>
    <name evidence="2" type="ORF">DFR62_0868</name>
</gene>
<keyword evidence="1" id="KW-1133">Transmembrane helix</keyword>
<keyword evidence="1" id="KW-0812">Transmembrane</keyword>
<sequence length="33" mass="3669">MGPGSMLVMLIITIALVYFVIKAIKKTIDGFKR</sequence>
<comment type="caution">
    <text evidence="2">The sequence shown here is derived from an EMBL/GenBank/DDBJ whole genome shotgun (WGS) entry which is preliminary data.</text>
</comment>
<evidence type="ECO:0000313" key="3">
    <source>
        <dbReference type="Proteomes" id="UP000280791"/>
    </source>
</evidence>
<dbReference type="EMBL" id="RCCP01000001">
    <property type="protein sequence ID" value="RLJ90720.1"/>
    <property type="molecule type" value="Genomic_DNA"/>
</dbReference>
<accession>A0A497YLS7</accession>
<name>A0A497YLS7_9BACL</name>
<organism evidence="2 3">
    <name type="scientific">Planococcus citreus</name>
    <dbReference type="NCBI Taxonomy" id="1373"/>
    <lineage>
        <taxon>Bacteria</taxon>
        <taxon>Bacillati</taxon>
        <taxon>Bacillota</taxon>
        <taxon>Bacilli</taxon>
        <taxon>Bacillales</taxon>
        <taxon>Caryophanaceae</taxon>
        <taxon>Planococcus</taxon>
    </lineage>
</organism>